<evidence type="ECO:0000313" key="3">
    <source>
        <dbReference type="Proteomes" id="UP001499947"/>
    </source>
</evidence>
<sequence length="126" mass="13887">MQTHPVRAPLDIRHDDPRLRYRGAVSLQRGPGWTAPWRLPREEAALYLPEGGLGRAAMPSGVRVTLRTDSAWLVCRYQADPAPRLNGPEGADRLHPAAAGHPDLASRFTTLLHRARCVPILMTAAQ</sequence>
<proteinExistence type="predicted"/>
<evidence type="ECO:0000313" key="2">
    <source>
        <dbReference type="EMBL" id="GAA1688014.1"/>
    </source>
</evidence>
<accession>A0ABN2HHF0</accession>
<dbReference type="EMBL" id="BAAALR010000038">
    <property type="protein sequence ID" value="GAA1688014.1"/>
    <property type="molecule type" value="Genomic_DNA"/>
</dbReference>
<gene>
    <name evidence="2" type="ORF">GCM10009680_29390</name>
</gene>
<dbReference type="Proteomes" id="UP001499947">
    <property type="component" value="Unassembled WGS sequence"/>
</dbReference>
<dbReference type="InterPro" id="IPR048977">
    <property type="entry name" value="SsfX3-like_N"/>
</dbReference>
<keyword evidence="3" id="KW-1185">Reference proteome</keyword>
<name>A0ABN2HHF0_9ACTN</name>
<comment type="caution">
    <text evidence="2">The sequence shown here is derived from an EMBL/GenBank/DDBJ whole genome shotgun (WGS) entry which is preliminary data.</text>
</comment>
<dbReference type="Gene3D" id="2.60.120.260">
    <property type="entry name" value="Galactose-binding domain-like"/>
    <property type="match status" value="1"/>
</dbReference>
<reference evidence="2 3" key="1">
    <citation type="journal article" date="2019" name="Int. J. Syst. Evol. Microbiol.">
        <title>The Global Catalogue of Microorganisms (GCM) 10K type strain sequencing project: providing services to taxonomists for standard genome sequencing and annotation.</title>
        <authorList>
            <consortium name="The Broad Institute Genomics Platform"/>
            <consortium name="The Broad Institute Genome Sequencing Center for Infectious Disease"/>
            <person name="Wu L."/>
            <person name="Ma J."/>
        </authorList>
    </citation>
    <scope>NUCLEOTIDE SEQUENCE [LARGE SCALE GENOMIC DNA]</scope>
    <source>
        <strain evidence="2 3">JCM 13244</strain>
    </source>
</reference>
<evidence type="ECO:0000259" key="1">
    <source>
        <dbReference type="Pfam" id="PF21181"/>
    </source>
</evidence>
<feature type="domain" description="SsfX3-like N-terminal" evidence="1">
    <location>
        <begin position="19"/>
        <end position="94"/>
    </location>
</feature>
<dbReference type="RefSeq" id="WP_246585665.1">
    <property type="nucleotide sequence ID" value="NZ_BAAALR010000038.1"/>
</dbReference>
<organism evidence="2 3">
    <name type="scientific">Streptomyces yatensis</name>
    <dbReference type="NCBI Taxonomy" id="155177"/>
    <lineage>
        <taxon>Bacteria</taxon>
        <taxon>Bacillati</taxon>
        <taxon>Actinomycetota</taxon>
        <taxon>Actinomycetes</taxon>
        <taxon>Kitasatosporales</taxon>
        <taxon>Streptomycetaceae</taxon>
        <taxon>Streptomyces</taxon>
        <taxon>Streptomyces violaceusniger group</taxon>
    </lineage>
</organism>
<protein>
    <recommendedName>
        <fullName evidence="1">SsfX3-like N-terminal domain-containing protein</fullName>
    </recommendedName>
</protein>
<dbReference type="Pfam" id="PF21181">
    <property type="entry name" value="SsfX3_N"/>
    <property type="match status" value="1"/>
</dbReference>